<keyword evidence="3" id="KW-1185">Reference proteome</keyword>
<dbReference type="RefSeq" id="WP_389220500.1">
    <property type="nucleotide sequence ID" value="NZ_JBIACJ010000007.1"/>
</dbReference>
<dbReference type="Proteomes" id="UP001601058">
    <property type="component" value="Unassembled WGS sequence"/>
</dbReference>
<dbReference type="InterPro" id="IPR024976">
    <property type="entry name" value="DUF3885"/>
</dbReference>
<gene>
    <name evidence="2" type="ORF">ACFYKT_13710</name>
</gene>
<comment type="caution">
    <text evidence="2">The sequence shown here is derived from an EMBL/GenBank/DDBJ whole genome shotgun (WGS) entry which is preliminary data.</text>
</comment>
<proteinExistence type="predicted"/>
<sequence length="220" mass="26872">MNNLLSQFMNESFDSLTLRPPLFYLWKYGIRFEISMPWAEHEDKNNLKQMEERMKGIFNEVFNERDEMLLITDIHCERNDTFLQNRPTKVYQKYIKEKSLRYTLQHKMLPSVFLEDEEDEDMVTHRFVLPCRKTDIRYQPLLTAISYEDFPHPSRILKGFPRNGIDIYFINITRKMIYHLYDDRGCDVIASNKEELRPLYEKFNDWILDYDRERINQLFV</sequence>
<name>A0ABW6JZQ6_9BACI</name>
<feature type="domain" description="DUF3885" evidence="1">
    <location>
        <begin position="5"/>
        <end position="211"/>
    </location>
</feature>
<dbReference type="EMBL" id="JBIACJ010000007">
    <property type="protein sequence ID" value="MFE8697394.1"/>
    <property type="molecule type" value="Genomic_DNA"/>
</dbReference>
<accession>A0ABW6JZQ6</accession>
<evidence type="ECO:0000313" key="3">
    <source>
        <dbReference type="Proteomes" id="UP001601058"/>
    </source>
</evidence>
<evidence type="ECO:0000259" key="1">
    <source>
        <dbReference type="Pfam" id="PF13021"/>
    </source>
</evidence>
<dbReference type="Pfam" id="PF13021">
    <property type="entry name" value="DUF3885"/>
    <property type="match status" value="1"/>
</dbReference>
<evidence type="ECO:0000313" key="2">
    <source>
        <dbReference type="EMBL" id="MFE8697394.1"/>
    </source>
</evidence>
<organism evidence="2 3">
    <name type="scientific">Cytobacillus mangrovibacter</name>
    <dbReference type="NCBI Taxonomy" id="3299024"/>
    <lineage>
        <taxon>Bacteria</taxon>
        <taxon>Bacillati</taxon>
        <taxon>Bacillota</taxon>
        <taxon>Bacilli</taxon>
        <taxon>Bacillales</taxon>
        <taxon>Bacillaceae</taxon>
        <taxon>Cytobacillus</taxon>
    </lineage>
</organism>
<protein>
    <submittedName>
        <fullName evidence="2">DUF3885 domain-containing protein</fullName>
    </submittedName>
</protein>
<reference evidence="2 3" key="1">
    <citation type="submission" date="2024-08" db="EMBL/GenBank/DDBJ databases">
        <title>Two novel Cytobacillus novel species.</title>
        <authorList>
            <person name="Liu G."/>
        </authorList>
    </citation>
    <scope>NUCLEOTIDE SEQUENCE [LARGE SCALE GENOMIC DNA]</scope>
    <source>
        <strain evidence="2 3">FJAT-53684</strain>
    </source>
</reference>